<reference evidence="3" key="1">
    <citation type="submission" date="2020-10" db="EMBL/GenBank/DDBJ databases">
        <authorList>
            <person name="Gilroy R."/>
        </authorList>
    </citation>
    <scope>NUCLEOTIDE SEQUENCE</scope>
    <source>
        <strain evidence="3">CHK195-15760</strain>
    </source>
</reference>
<dbReference type="InterPro" id="IPR031629">
    <property type="entry name" value="DpaA_N"/>
</dbReference>
<dbReference type="EMBL" id="DVNH01000021">
    <property type="protein sequence ID" value="HIU51568.1"/>
    <property type="molecule type" value="Genomic_DNA"/>
</dbReference>
<feature type="domain" description="D-isomer specific 2-hydroxyacid dehydrogenase NAD-binding" evidence="1">
    <location>
        <begin position="140"/>
        <end position="239"/>
    </location>
</feature>
<organism evidence="3 4">
    <name type="scientific">Candidatus Merdicola faecigallinarum</name>
    <dbReference type="NCBI Taxonomy" id="2840862"/>
    <lineage>
        <taxon>Bacteria</taxon>
        <taxon>Bacillati</taxon>
        <taxon>Bacillota</taxon>
        <taxon>Clostridia</taxon>
        <taxon>Candidatus Merdicola</taxon>
    </lineage>
</organism>
<sequence>MTKISIIGGDLRIVKLAEMLLSDGFELYTYGLELADSIEKNEAIIKCQTIEEVVEKSSIIISSIPLSSNEEKVNMPFSEQELTVEELIKHIEGKIFIAGRIKEEIYNKVTNAKIIDVLKREELTVLNTISTAEGAIQIAMEETTKTLHGSNILIMGFGRVSKILSNMLKGIGANVYCETTKVVNCSWIKAYGYKPVLLSELKDCLGKFDVIINTVPHIILDDTNLDLVKKDCVIIDIASAPGGVDKHAAKERNLKFIWALSLPGKVAPITSAEFIKETIYNVLKEIK</sequence>
<comment type="caution">
    <text evidence="3">The sequence shown here is derived from an EMBL/GenBank/DDBJ whole genome shotgun (WGS) entry which is preliminary data.</text>
</comment>
<evidence type="ECO:0000313" key="3">
    <source>
        <dbReference type="EMBL" id="HIU51568.1"/>
    </source>
</evidence>
<name>A0A9D1M0G9_9FIRM</name>
<evidence type="ECO:0000259" key="2">
    <source>
        <dbReference type="Pfam" id="PF16924"/>
    </source>
</evidence>
<protein>
    <submittedName>
        <fullName evidence="3">Dipicolinate synthase subunit DpsA</fullName>
    </submittedName>
</protein>
<evidence type="ECO:0000259" key="1">
    <source>
        <dbReference type="Pfam" id="PF02826"/>
    </source>
</evidence>
<dbReference type="Pfam" id="PF02826">
    <property type="entry name" value="2-Hacid_dh_C"/>
    <property type="match status" value="1"/>
</dbReference>
<feature type="domain" description="Dipicolinate synthase subunit A N-terminal" evidence="2">
    <location>
        <begin position="3"/>
        <end position="114"/>
    </location>
</feature>
<dbReference type="Gene3D" id="3.40.50.720">
    <property type="entry name" value="NAD(P)-binding Rossmann-like Domain"/>
    <property type="match status" value="1"/>
</dbReference>
<accession>A0A9D1M0G9</accession>
<dbReference type="Pfam" id="PF16924">
    <property type="entry name" value="DpaA_N"/>
    <property type="match status" value="1"/>
</dbReference>
<dbReference type="InterPro" id="IPR006140">
    <property type="entry name" value="D-isomer_DH_NAD-bd"/>
</dbReference>
<dbReference type="AlphaFoldDB" id="A0A9D1M0G9"/>
<gene>
    <name evidence="3" type="primary">dpsA</name>
    <name evidence="3" type="ORF">IAB70_02955</name>
</gene>
<evidence type="ECO:0000313" key="4">
    <source>
        <dbReference type="Proteomes" id="UP000824093"/>
    </source>
</evidence>
<dbReference type="NCBIfam" id="NF006162">
    <property type="entry name" value="PRK08306.1"/>
    <property type="match status" value="1"/>
</dbReference>
<proteinExistence type="predicted"/>
<dbReference type="SUPFAM" id="SSF51735">
    <property type="entry name" value="NAD(P)-binding Rossmann-fold domains"/>
    <property type="match status" value="1"/>
</dbReference>
<dbReference type="InterPro" id="IPR036291">
    <property type="entry name" value="NAD(P)-bd_dom_sf"/>
</dbReference>
<dbReference type="Proteomes" id="UP000824093">
    <property type="component" value="Unassembled WGS sequence"/>
</dbReference>
<dbReference type="GO" id="GO:0051287">
    <property type="term" value="F:NAD binding"/>
    <property type="evidence" value="ECO:0007669"/>
    <property type="project" value="InterPro"/>
</dbReference>
<reference evidence="3" key="2">
    <citation type="journal article" date="2021" name="PeerJ">
        <title>Extensive microbial diversity within the chicken gut microbiome revealed by metagenomics and culture.</title>
        <authorList>
            <person name="Gilroy R."/>
            <person name="Ravi A."/>
            <person name="Getino M."/>
            <person name="Pursley I."/>
            <person name="Horton D.L."/>
            <person name="Alikhan N.F."/>
            <person name="Baker D."/>
            <person name="Gharbi K."/>
            <person name="Hall N."/>
            <person name="Watson M."/>
            <person name="Adriaenssens E.M."/>
            <person name="Foster-Nyarko E."/>
            <person name="Jarju S."/>
            <person name="Secka A."/>
            <person name="Antonio M."/>
            <person name="Oren A."/>
            <person name="Chaudhuri R.R."/>
            <person name="La Ragione R."/>
            <person name="Hildebrand F."/>
            <person name="Pallen M.J."/>
        </authorList>
    </citation>
    <scope>NUCLEOTIDE SEQUENCE</scope>
    <source>
        <strain evidence="3">CHK195-15760</strain>
    </source>
</reference>